<evidence type="ECO:0000313" key="3">
    <source>
        <dbReference type="EMBL" id="WJZ95990.1"/>
    </source>
</evidence>
<gene>
    <name evidence="3" type="ORF">VitviT2T_014720</name>
</gene>
<comment type="similarity">
    <text evidence="1">Belongs to the cystatin family. Phytocystatin subfamily.</text>
</comment>
<keyword evidence="4" id="KW-1185">Reference proteome</keyword>
<dbReference type="InterPro" id="IPR046350">
    <property type="entry name" value="Cystatin_sf"/>
</dbReference>
<evidence type="ECO:0000313" key="4">
    <source>
        <dbReference type="Proteomes" id="UP001227230"/>
    </source>
</evidence>
<evidence type="ECO:0000259" key="2">
    <source>
        <dbReference type="Pfam" id="PF07430"/>
    </source>
</evidence>
<keyword evidence="1" id="KW-0789">Thiol protease inhibitor</keyword>
<feature type="domain" description="Phloem filament PP1" evidence="2">
    <location>
        <begin position="45"/>
        <end position="107"/>
    </location>
</feature>
<dbReference type="PANTHER" id="PTHR11413">
    <property type="entry name" value="CYSTATIN FAMILY MEMBER"/>
    <property type="match status" value="1"/>
</dbReference>
<dbReference type="Pfam" id="PF07430">
    <property type="entry name" value="PP1"/>
    <property type="match status" value="1"/>
</dbReference>
<dbReference type="EMBL" id="CP126657">
    <property type="protein sequence ID" value="WJZ95990.1"/>
    <property type="molecule type" value="Genomic_DNA"/>
</dbReference>
<dbReference type="Proteomes" id="UP001227230">
    <property type="component" value="Chromosome 10"/>
</dbReference>
<organism evidence="3 4">
    <name type="scientific">Vitis vinifera</name>
    <name type="common">Grape</name>
    <dbReference type="NCBI Taxonomy" id="29760"/>
    <lineage>
        <taxon>Eukaryota</taxon>
        <taxon>Viridiplantae</taxon>
        <taxon>Streptophyta</taxon>
        <taxon>Embryophyta</taxon>
        <taxon>Tracheophyta</taxon>
        <taxon>Spermatophyta</taxon>
        <taxon>Magnoliopsida</taxon>
        <taxon>eudicotyledons</taxon>
        <taxon>Gunneridae</taxon>
        <taxon>Pentapetalae</taxon>
        <taxon>rosids</taxon>
        <taxon>Vitales</taxon>
        <taxon>Vitaceae</taxon>
        <taxon>Viteae</taxon>
        <taxon>Vitis</taxon>
    </lineage>
</organism>
<dbReference type="PANTHER" id="PTHR11413:SF110">
    <property type="entry name" value="CYSTEINE PROTEINASE INHIBITOR 6"/>
    <property type="match status" value="1"/>
</dbReference>
<dbReference type="InterPro" id="IPR027214">
    <property type="entry name" value="Cystatin"/>
</dbReference>
<protein>
    <recommendedName>
        <fullName evidence="1">Cysteine proteinase inhibitor</fullName>
    </recommendedName>
</protein>
<dbReference type="Gene3D" id="3.10.450.10">
    <property type="match status" value="1"/>
</dbReference>
<reference evidence="3 4" key="1">
    <citation type="journal article" date="2023" name="Hortic Res">
        <title>The complete reference genome for grapevine (Vitis vinifera L.) genetics and breeding.</title>
        <authorList>
            <person name="Shi X."/>
            <person name="Cao S."/>
            <person name="Wang X."/>
            <person name="Huang S."/>
            <person name="Wang Y."/>
            <person name="Liu Z."/>
            <person name="Liu W."/>
            <person name="Leng X."/>
            <person name="Peng Y."/>
            <person name="Wang N."/>
            <person name="Wang Y."/>
            <person name="Ma Z."/>
            <person name="Xu X."/>
            <person name="Zhang F."/>
            <person name="Xue H."/>
            <person name="Zhong H."/>
            <person name="Wang Y."/>
            <person name="Zhang K."/>
            <person name="Velt A."/>
            <person name="Avia K."/>
            <person name="Holtgrawe D."/>
            <person name="Grimplet J."/>
            <person name="Matus J.T."/>
            <person name="Ware D."/>
            <person name="Wu X."/>
            <person name="Wang H."/>
            <person name="Liu C."/>
            <person name="Fang Y."/>
            <person name="Rustenholz C."/>
            <person name="Cheng Z."/>
            <person name="Xiao H."/>
            <person name="Zhou Y."/>
        </authorList>
    </citation>
    <scope>NUCLEOTIDE SEQUENCE [LARGE SCALE GENOMIC DNA]</scope>
    <source>
        <strain evidence="4">cv. Pinot noir / PN40024</strain>
        <tissue evidence="3">Leaf</tissue>
    </source>
</reference>
<dbReference type="SUPFAM" id="SSF54403">
    <property type="entry name" value="Cystatin/monellin"/>
    <property type="match status" value="1"/>
</dbReference>
<proteinExistence type="inferred from homology"/>
<accession>A0ABY9CPP3</accession>
<sequence length="146" mass="16687">MAQVQPCRNMAPLKLDGANTQIDLGGNITTVQSQKWIPNHNVIQLQILGAYSVMEHNVRTRSSLEFVNTYEGWYQRLLGKLGILHKIHLVATDNGVPGTYEAWVWEKYDCPLDWKKMNLPSDLTQMKLPLVLLYFIPLSPEIEPRA</sequence>
<dbReference type="InterPro" id="IPR009994">
    <property type="entry name" value="PP1"/>
</dbReference>
<name>A0ABY9CPP3_VITVI</name>
<keyword evidence="1" id="KW-0646">Protease inhibitor</keyword>
<evidence type="ECO:0000256" key="1">
    <source>
        <dbReference type="RuleBase" id="RU362130"/>
    </source>
</evidence>